<dbReference type="EMBL" id="CP066167">
    <property type="protein sequence ID" value="QQD19540.1"/>
    <property type="molecule type" value="Genomic_DNA"/>
</dbReference>
<evidence type="ECO:0000313" key="2">
    <source>
        <dbReference type="Proteomes" id="UP000596063"/>
    </source>
</evidence>
<keyword evidence="2" id="KW-1185">Reference proteome</keyword>
<dbReference type="RefSeq" id="WP_198571024.1">
    <property type="nucleotide sequence ID" value="NZ_CP066167.1"/>
</dbReference>
<sequence length="410" mass="46513">MAFGESEVDAQLQSAWQQFCRQLEAAGERVFKDNNPATEIHRADAFRFLTQNLGQAFDLALETRDSRYPMIHPFCTPTRKLGGDAADFTYHQAWIDGQSCYRVSGERGSARFINFTVQGERPDKQPGTDIPSLHDPFGDIPEANLFGHQMQIDDDGRFELYIGGPERDGNWLPTTAKTRKLFIRQGFDDWSESPALLTIERLDMTEPRPVMTADSLTDAMAWAGIFVEAVMTDWPDHPYQYSPFVDPVGVNRFPPDPAAAAGQDDQKRGRAVANLCWQLAEDEALIIEFAPPDSFWMVSAMGVFFNSLDYLYRPVSYTPARTALDDDGKVRIVVCQHDPGFHNWLDTQGFERGNICYRNLLSTATAEFATQVVSLADLSEVLPLSQRVSAEERQQQMQQRFDSIRRRYRI</sequence>
<protein>
    <submittedName>
        <fullName evidence="1">DUF1214 domain-containing protein</fullName>
    </submittedName>
</protein>
<reference evidence="1 2" key="1">
    <citation type="submission" date="2020-12" db="EMBL/GenBank/DDBJ databases">
        <authorList>
            <person name="Shan Y."/>
        </authorList>
    </citation>
    <scope>NUCLEOTIDE SEQUENCE [LARGE SCALE GENOMIC DNA]</scope>
    <source>
        <strain evidence="2">csc3.9</strain>
    </source>
</reference>
<gene>
    <name evidence="1" type="ORF">I6N98_06730</name>
</gene>
<organism evidence="1 2">
    <name type="scientific">Spongiibacter nanhainus</name>
    <dbReference type="NCBI Taxonomy" id="2794344"/>
    <lineage>
        <taxon>Bacteria</taxon>
        <taxon>Pseudomonadati</taxon>
        <taxon>Pseudomonadota</taxon>
        <taxon>Gammaproteobacteria</taxon>
        <taxon>Cellvibrionales</taxon>
        <taxon>Spongiibacteraceae</taxon>
        <taxon>Spongiibacter</taxon>
    </lineage>
</organism>
<proteinExistence type="predicted"/>
<dbReference type="Proteomes" id="UP000596063">
    <property type="component" value="Chromosome"/>
</dbReference>
<evidence type="ECO:0000313" key="1">
    <source>
        <dbReference type="EMBL" id="QQD19540.1"/>
    </source>
</evidence>
<dbReference type="AlphaFoldDB" id="A0A7T4R311"/>
<name>A0A7T4R311_9GAMM</name>
<accession>A0A7T4R311</accession>
<dbReference type="KEGG" id="snan:I6N98_06730"/>